<dbReference type="STRING" id="97359.A0A550CED1"/>
<evidence type="ECO:0000256" key="1">
    <source>
        <dbReference type="PROSITE-ProRule" id="PRU00221"/>
    </source>
</evidence>
<dbReference type="SUPFAM" id="SSF50978">
    <property type="entry name" value="WD40 repeat-like"/>
    <property type="match status" value="1"/>
</dbReference>
<name>A0A550CED1_9AGAR</name>
<keyword evidence="1" id="KW-0853">WD repeat</keyword>
<keyword evidence="3" id="KW-1185">Reference proteome</keyword>
<dbReference type="InterPro" id="IPR015943">
    <property type="entry name" value="WD40/YVTN_repeat-like_dom_sf"/>
</dbReference>
<dbReference type="InterPro" id="IPR036322">
    <property type="entry name" value="WD40_repeat_dom_sf"/>
</dbReference>
<dbReference type="InterPro" id="IPR001680">
    <property type="entry name" value="WD40_rpt"/>
</dbReference>
<dbReference type="Proteomes" id="UP000320762">
    <property type="component" value="Unassembled WGS sequence"/>
</dbReference>
<dbReference type="PROSITE" id="PS50082">
    <property type="entry name" value="WD_REPEATS_2"/>
    <property type="match status" value="1"/>
</dbReference>
<sequence length="265" mass="28547">MHPLPNNGLLTCSLRYGIVARSHPLNGKIVKGFLSASGGGAGLGIGNPNMEFAPDVTACALGSDGSTAKVAWGYRNGQVAIVLSKKAMDGKIASDYTRCSVSDDHEGAVVDVAWDGDMVVTAGDDGRMKVWQKRHSAILCLWSSTKDESAVIPPKCIKLVSALSNGYVACVMNNGDVIVWHGFILHGELDVDNISTTRVRSLYRSSQWKVQSTMHHKSWPSTRTRRCQRPPCYLRTTSSHSSTRSSSPVTLTSAYQPLATAPLLD</sequence>
<dbReference type="AlphaFoldDB" id="A0A550CED1"/>
<dbReference type="Gene3D" id="2.130.10.10">
    <property type="entry name" value="YVTN repeat-like/Quinoprotein amine dehydrogenase"/>
    <property type="match status" value="1"/>
</dbReference>
<proteinExistence type="predicted"/>
<dbReference type="OrthoDB" id="429520at2759"/>
<dbReference type="PROSITE" id="PS50294">
    <property type="entry name" value="WD_REPEATS_REGION"/>
    <property type="match status" value="1"/>
</dbReference>
<evidence type="ECO:0000313" key="3">
    <source>
        <dbReference type="Proteomes" id="UP000320762"/>
    </source>
</evidence>
<evidence type="ECO:0000313" key="2">
    <source>
        <dbReference type="EMBL" id="TRM63159.1"/>
    </source>
</evidence>
<dbReference type="SMART" id="SM00320">
    <property type="entry name" value="WD40"/>
    <property type="match status" value="1"/>
</dbReference>
<organism evidence="2 3">
    <name type="scientific">Schizophyllum amplum</name>
    <dbReference type="NCBI Taxonomy" id="97359"/>
    <lineage>
        <taxon>Eukaryota</taxon>
        <taxon>Fungi</taxon>
        <taxon>Dikarya</taxon>
        <taxon>Basidiomycota</taxon>
        <taxon>Agaricomycotina</taxon>
        <taxon>Agaricomycetes</taxon>
        <taxon>Agaricomycetidae</taxon>
        <taxon>Agaricales</taxon>
        <taxon>Schizophyllaceae</taxon>
        <taxon>Schizophyllum</taxon>
    </lineage>
</organism>
<feature type="repeat" description="WD" evidence="1">
    <location>
        <begin position="102"/>
        <end position="132"/>
    </location>
</feature>
<gene>
    <name evidence="2" type="ORF">BD626DRAFT_33818</name>
</gene>
<reference evidence="2 3" key="1">
    <citation type="journal article" date="2019" name="New Phytol.">
        <title>Comparative genomics reveals unique wood-decay strategies and fruiting body development in the Schizophyllaceae.</title>
        <authorList>
            <person name="Almasi E."/>
            <person name="Sahu N."/>
            <person name="Krizsan K."/>
            <person name="Balint B."/>
            <person name="Kovacs G.M."/>
            <person name="Kiss B."/>
            <person name="Cseklye J."/>
            <person name="Drula E."/>
            <person name="Henrissat B."/>
            <person name="Nagy I."/>
            <person name="Chovatia M."/>
            <person name="Adam C."/>
            <person name="LaButti K."/>
            <person name="Lipzen A."/>
            <person name="Riley R."/>
            <person name="Grigoriev I.V."/>
            <person name="Nagy L.G."/>
        </authorList>
    </citation>
    <scope>NUCLEOTIDE SEQUENCE [LARGE SCALE GENOMIC DNA]</scope>
    <source>
        <strain evidence="2 3">NL-1724</strain>
    </source>
</reference>
<dbReference type="EMBL" id="VDMD01000010">
    <property type="protein sequence ID" value="TRM63159.1"/>
    <property type="molecule type" value="Genomic_DNA"/>
</dbReference>
<protein>
    <submittedName>
        <fullName evidence="2">Uncharacterized protein</fullName>
    </submittedName>
</protein>
<comment type="caution">
    <text evidence="2">The sequence shown here is derived from an EMBL/GenBank/DDBJ whole genome shotgun (WGS) entry which is preliminary data.</text>
</comment>
<accession>A0A550CED1</accession>